<dbReference type="GeneID" id="37018543"/>
<dbReference type="Pfam" id="PF13561">
    <property type="entry name" value="adh_short_C2"/>
    <property type="match status" value="1"/>
</dbReference>
<sequence length="359" mass="38797">MLRQSNSACIASTSRHVLGSSSTYLGNVQPFSSSSIASSSSKGKNDPAKEEDLDRIKIPLEKLEKLQDSEDVGHNLTGGKVGPHSKRTLASFSMENKVCVVTGAARGLGNLMARTLIESGANQVAFLDLNQESADQAAKEAAQWFEEHGQVEKGVLDTIGVSCDVANEQSVKDAFDLIHSRWGRINTVINSAGIVENFPAEQYPTEKYRKLMGINVDGSWFVANEAARRMIADGTKDGSIVLVASMSASVVNVPQVQAPYNFSKAAVKHMASSMGVEWAQYNIRVNSLSPGYMYTNLTKVMIESTEEGKALRDEWERRTPMGRMGLPEDLKGAAIFLASDASKYVTSSDIIVDGGYSAV</sequence>
<feature type="region of interest" description="Disordered" evidence="4">
    <location>
        <begin position="33"/>
        <end position="55"/>
    </location>
</feature>
<dbReference type="GO" id="GO:0044281">
    <property type="term" value="P:small molecule metabolic process"/>
    <property type="evidence" value="ECO:0007669"/>
    <property type="project" value="UniProtKB-ARBA"/>
</dbReference>
<dbReference type="OrthoDB" id="5325318at2759"/>
<protein>
    <submittedName>
        <fullName evidence="5">NAD(P)-binding protein</fullName>
    </submittedName>
</protein>
<evidence type="ECO:0000256" key="2">
    <source>
        <dbReference type="ARBA" id="ARBA00022857"/>
    </source>
</evidence>
<dbReference type="GO" id="GO:0005975">
    <property type="term" value="P:carbohydrate metabolic process"/>
    <property type="evidence" value="ECO:0007669"/>
    <property type="project" value="UniProtKB-ARBA"/>
</dbReference>
<dbReference type="STRING" id="1280837.A0A316V4K7"/>
<dbReference type="Proteomes" id="UP000245771">
    <property type="component" value="Unassembled WGS sequence"/>
</dbReference>
<organism evidence="5 6">
    <name type="scientific">Meira miltonrushii</name>
    <dbReference type="NCBI Taxonomy" id="1280837"/>
    <lineage>
        <taxon>Eukaryota</taxon>
        <taxon>Fungi</taxon>
        <taxon>Dikarya</taxon>
        <taxon>Basidiomycota</taxon>
        <taxon>Ustilaginomycotina</taxon>
        <taxon>Exobasidiomycetes</taxon>
        <taxon>Exobasidiales</taxon>
        <taxon>Brachybasidiaceae</taxon>
        <taxon>Meira</taxon>
    </lineage>
</organism>
<dbReference type="SUPFAM" id="SSF51735">
    <property type="entry name" value="NAD(P)-binding Rossmann-fold domains"/>
    <property type="match status" value="1"/>
</dbReference>
<evidence type="ECO:0000313" key="5">
    <source>
        <dbReference type="EMBL" id="PWN32392.1"/>
    </source>
</evidence>
<dbReference type="EMBL" id="KZ819606">
    <property type="protein sequence ID" value="PWN32392.1"/>
    <property type="molecule type" value="Genomic_DNA"/>
</dbReference>
<dbReference type="Gene3D" id="3.40.50.720">
    <property type="entry name" value="NAD(P)-binding Rossmann-like Domain"/>
    <property type="match status" value="1"/>
</dbReference>
<dbReference type="PANTHER" id="PTHR43008">
    <property type="entry name" value="BENZIL REDUCTASE"/>
    <property type="match status" value="1"/>
</dbReference>
<dbReference type="FunFam" id="3.40.50.720:FF:000090">
    <property type="entry name" value="NADP-dependent mannitol dehydrogenase"/>
    <property type="match status" value="1"/>
</dbReference>
<proteinExistence type="inferred from homology"/>
<dbReference type="GO" id="GO:0050664">
    <property type="term" value="F:oxidoreductase activity, acting on NAD(P)H, oxygen as acceptor"/>
    <property type="evidence" value="ECO:0007669"/>
    <property type="project" value="TreeGrafter"/>
</dbReference>
<feature type="compositionally biased region" description="Basic and acidic residues" evidence="4">
    <location>
        <begin position="43"/>
        <end position="55"/>
    </location>
</feature>
<name>A0A316V4K7_9BASI</name>
<dbReference type="RefSeq" id="XP_025352694.1">
    <property type="nucleotide sequence ID" value="XM_025496762.1"/>
</dbReference>
<accession>A0A316V4K7</accession>
<dbReference type="InterPro" id="IPR002347">
    <property type="entry name" value="SDR_fam"/>
</dbReference>
<evidence type="ECO:0000313" key="6">
    <source>
        <dbReference type="Proteomes" id="UP000245771"/>
    </source>
</evidence>
<evidence type="ECO:0000256" key="1">
    <source>
        <dbReference type="ARBA" id="ARBA00006484"/>
    </source>
</evidence>
<keyword evidence="3" id="KW-0560">Oxidoreductase</keyword>
<gene>
    <name evidence="5" type="ORF">FA14DRAFT_126841</name>
</gene>
<dbReference type="PRINTS" id="PR00081">
    <property type="entry name" value="GDHRDH"/>
</dbReference>
<dbReference type="AlphaFoldDB" id="A0A316V4K7"/>
<keyword evidence="6" id="KW-1185">Reference proteome</keyword>
<dbReference type="InParanoid" id="A0A316V4K7"/>
<comment type="similarity">
    <text evidence="1">Belongs to the short-chain dehydrogenases/reductases (SDR) family.</text>
</comment>
<reference evidence="5 6" key="1">
    <citation type="journal article" date="2018" name="Mol. Biol. Evol.">
        <title>Broad Genomic Sampling Reveals a Smut Pathogenic Ancestry of the Fungal Clade Ustilaginomycotina.</title>
        <authorList>
            <person name="Kijpornyongpan T."/>
            <person name="Mondo S.J."/>
            <person name="Barry K."/>
            <person name="Sandor L."/>
            <person name="Lee J."/>
            <person name="Lipzen A."/>
            <person name="Pangilinan J."/>
            <person name="LaButti K."/>
            <person name="Hainaut M."/>
            <person name="Henrissat B."/>
            <person name="Grigoriev I.V."/>
            <person name="Spatafora J.W."/>
            <person name="Aime M.C."/>
        </authorList>
    </citation>
    <scope>NUCLEOTIDE SEQUENCE [LARGE SCALE GENOMIC DNA]</scope>
    <source>
        <strain evidence="5 6">MCA 3882</strain>
    </source>
</reference>
<dbReference type="PRINTS" id="PR00080">
    <property type="entry name" value="SDRFAMILY"/>
</dbReference>
<dbReference type="GO" id="GO:0050085">
    <property type="term" value="F:mannitol 2-dehydrogenase (NADP+) activity"/>
    <property type="evidence" value="ECO:0007669"/>
    <property type="project" value="UniProtKB-ARBA"/>
</dbReference>
<evidence type="ECO:0000256" key="3">
    <source>
        <dbReference type="ARBA" id="ARBA00023002"/>
    </source>
</evidence>
<evidence type="ECO:0000256" key="4">
    <source>
        <dbReference type="SAM" id="MobiDB-lite"/>
    </source>
</evidence>
<dbReference type="PANTHER" id="PTHR43008:SF14">
    <property type="entry name" value="DEHYDROGENASE ARBD, PUTATIVE-RELATED"/>
    <property type="match status" value="1"/>
</dbReference>
<dbReference type="InterPro" id="IPR036291">
    <property type="entry name" value="NAD(P)-bd_dom_sf"/>
</dbReference>
<keyword evidence="2" id="KW-0521">NADP</keyword>